<evidence type="ECO:0000259" key="2">
    <source>
        <dbReference type="PROSITE" id="PS51819"/>
    </source>
</evidence>
<dbReference type="Gene3D" id="3.10.180.10">
    <property type="entry name" value="2,3-Dihydroxybiphenyl 1,2-Dioxygenase, domain 1"/>
    <property type="match status" value="1"/>
</dbReference>
<accession>A0ABY8BYR2</accession>
<proteinExistence type="predicted"/>
<gene>
    <name evidence="3" type="ORF">PU630_09850</name>
</gene>
<keyword evidence="1" id="KW-0479">Metal-binding</keyword>
<dbReference type="InterPro" id="IPR037523">
    <property type="entry name" value="VOC_core"/>
</dbReference>
<organism evidence="3 4">
    <name type="scientific">Microbacterium horticulturae</name>
    <dbReference type="NCBI Taxonomy" id="3028316"/>
    <lineage>
        <taxon>Bacteria</taxon>
        <taxon>Bacillati</taxon>
        <taxon>Actinomycetota</taxon>
        <taxon>Actinomycetes</taxon>
        <taxon>Micrococcales</taxon>
        <taxon>Microbacteriaceae</taxon>
        <taxon>Microbacterium</taxon>
    </lineage>
</organism>
<sequence>MRMAATRIITDDVDTLVSFYEKVTGITAERLHPMFAEIRTASGTLAIASSATVPLLGEDAAEARSNRSIMLDFLVDDVDATYATLRDSAMVFVNTPTDMPWGNRSLLIRDPDGNLINFFTPTAADARDRFATAVPRRSAPAPVERVGS</sequence>
<dbReference type="InterPro" id="IPR004360">
    <property type="entry name" value="Glyas_Fos-R_dOase_dom"/>
</dbReference>
<dbReference type="SUPFAM" id="SSF54593">
    <property type="entry name" value="Glyoxalase/Bleomycin resistance protein/Dihydroxybiphenyl dioxygenase"/>
    <property type="match status" value="1"/>
</dbReference>
<dbReference type="RefSeq" id="WP_275276901.1">
    <property type="nucleotide sequence ID" value="NZ_CP119108.1"/>
</dbReference>
<evidence type="ECO:0000256" key="1">
    <source>
        <dbReference type="ARBA" id="ARBA00022723"/>
    </source>
</evidence>
<dbReference type="InterPro" id="IPR029068">
    <property type="entry name" value="Glyas_Bleomycin-R_OHBP_Dase"/>
</dbReference>
<evidence type="ECO:0000313" key="4">
    <source>
        <dbReference type="Proteomes" id="UP001214553"/>
    </source>
</evidence>
<dbReference type="PANTHER" id="PTHR43048">
    <property type="entry name" value="METHYLMALONYL-COA EPIMERASE"/>
    <property type="match status" value="1"/>
</dbReference>
<evidence type="ECO:0000313" key="3">
    <source>
        <dbReference type="EMBL" id="WEG07563.1"/>
    </source>
</evidence>
<dbReference type="EMBL" id="CP119108">
    <property type="protein sequence ID" value="WEG07563.1"/>
    <property type="molecule type" value="Genomic_DNA"/>
</dbReference>
<keyword evidence="4" id="KW-1185">Reference proteome</keyword>
<feature type="domain" description="VOC" evidence="2">
    <location>
        <begin position="2"/>
        <end position="121"/>
    </location>
</feature>
<dbReference type="PANTHER" id="PTHR43048:SF4">
    <property type="entry name" value="RING-CLEAVING DIOXYGENASE-RELATED"/>
    <property type="match status" value="1"/>
</dbReference>
<dbReference type="Pfam" id="PF00903">
    <property type="entry name" value="Glyoxalase"/>
    <property type="match status" value="1"/>
</dbReference>
<dbReference type="Proteomes" id="UP001214553">
    <property type="component" value="Chromosome"/>
</dbReference>
<name>A0ABY8BYR2_9MICO</name>
<dbReference type="PROSITE" id="PS51819">
    <property type="entry name" value="VOC"/>
    <property type="match status" value="1"/>
</dbReference>
<protein>
    <submittedName>
        <fullName evidence="3">VOC family protein</fullName>
    </submittedName>
</protein>
<reference evidence="3 4" key="1">
    <citation type="submission" date="2023-03" db="EMBL/GenBank/DDBJ databases">
        <title>Genome sequence of Microbacterium sp. KACC 23027.</title>
        <authorList>
            <person name="Kim S."/>
            <person name="Heo J."/>
            <person name="Kwon S.-W."/>
        </authorList>
    </citation>
    <scope>NUCLEOTIDE SEQUENCE [LARGE SCALE GENOMIC DNA]</scope>
    <source>
        <strain evidence="3 4">KACC 23027</strain>
    </source>
</reference>
<dbReference type="InterPro" id="IPR051785">
    <property type="entry name" value="MMCE/EMCE_epimerase"/>
</dbReference>